<dbReference type="Gene3D" id="1.10.10.10">
    <property type="entry name" value="Winged helix-like DNA-binding domain superfamily/Winged helix DNA-binding domain"/>
    <property type="match status" value="1"/>
</dbReference>
<dbReference type="PANTHER" id="PTHR30118">
    <property type="entry name" value="HTH-TYPE TRANSCRIPTIONAL REGULATOR LEUO-RELATED"/>
    <property type="match status" value="1"/>
</dbReference>
<dbReference type="InterPro" id="IPR036388">
    <property type="entry name" value="WH-like_DNA-bd_sf"/>
</dbReference>
<dbReference type="Proteomes" id="UP001623232">
    <property type="component" value="Chromosome"/>
</dbReference>
<dbReference type="InterPro" id="IPR036390">
    <property type="entry name" value="WH_DNA-bd_sf"/>
</dbReference>
<dbReference type="PRINTS" id="PR00039">
    <property type="entry name" value="HTHLYSR"/>
</dbReference>
<dbReference type="PROSITE" id="PS50931">
    <property type="entry name" value="HTH_LYSR"/>
    <property type="match status" value="1"/>
</dbReference>
<evidence type="ECO:0000256" key="4">
    <source>
        <dbReference type="ARBA" id="ARBA00023163"/>
    </source>
</evidence>
<comment type="similarity">
    <text evidence="1">Belongs to the LysR transcriptional regulatory family.</text>
</comment>
<evidence type="ECO:0000313" key="6">
    <source>
        <dbReference type="EMBL" id="WZK88953.1"/>
    </source>
</evidence>
<dbReference type="CDD" id="cd08417">
    <property type="entry name" value="PBP2_Nitroaromatics_like"/>
    <property type="match status" value="1"/>
</dbReference>
<dbReference type="RefSeq" id="WP_406646745.1">
    <property type="nucleotide sequence ID" value="NZ_CP123584.1"/>
</dbReference>
<dbReference type="SUPFAM" id="SSF53850">
    <property type="entry name" value="Periplasmic binding protein-like II"/>
    <property type="match status" value="1"/>
</dbReference>
<feature type="domain" description="HTH lysR-type" evidence="5">
    <location>
        <begin position="6"/>
        <end position="63"/>
    </location>
</feature>
<name>A0ABZ2XSX4_9RHOB</name>
<keyword evidence="7" id="KW-1185">Reference proteome</keyword>
<evidence type="ECO:0000256" key="2">
    <source>
        <dbReference type="ARBA" id="ARBA00023015"/>
    </source>
</evidence>
<accession>A0ABZ2XSX4</accession>
<sequence length="311" mass="34819">MNFRSFDLNLLRVFDALLETNSTTLAGQKIGLSQPAVSAALARLRHALQDPLFIRQGRQLVPTDLATSLRDPLRDVLAQTEMLLAPRDTYDPARSAEDFKISGSDFFAEMLLPQLARHLSDHAPGMRIQMVDVVPDRFTDAIDHYNVDIALVPDTQFPDWIETRPLFRSEFRVIARRGHPQLSATSESHMSLDQFCDLNHILFSPEGDFAGLGDHALTAIGRSRQVVMTMPTFAGICTSVAQSDLIAMIPQQLADRLAPQIGLHVFHPPMPMPAAHIVMIWNKRSTNTPGHRWLRDQIAHLLTPLDARDAR</sequence>
<keyword evidence="2" id="KW-0805">Transcription regulation</keyword>
<organism evidence="6 7">
    <name type="scientific">Aliisedimentitalea scapharcae</name>
    <dbReference type="NCBI Taxonomy" id="1524259"/>
    <lineage>
        <taxon>Bacteria</taxon>
        <taxon>Pseudomonadati</taxon>
        <taxon>Pseudomonadota</taxon>
        <taxon>Alphaproteobacteria</taxon>
        <taxon>Rhodobacterales</taxon>
        <taxon>Roseobacteraceae</taxon>
        <taxon>Aliisedimentitalea</taxon>
    </lineage>
</organism>
<gene>
    <name evidence="6" type="ORF">QEZ52_20565</name>
</gene>
<keyword evidence="3" id="KW-0238">DNA-binding</keyword>
<dbReference type="SUPFAM" id="SSF46785">
    <property type="entry name" value="Winged helix' DNA-binding domain"/>
    <property type="match status" value="1"/>
</dbReference>
<keyword evidence="4" id="KW-0804">Transcription</keyword>
<proteinExistence type="inferred from homology"/>
<dbReference type="PANTHER" id="PTHR30118:SF15">
    <property type="entry name" value="TRANSCRIPTIONAL REGULATORY PROTEIN"/>
    <property type="match status" value="1"/>
</dbReference>
<evidence type="ECO:0000313" key="7">
    <source>
        <dbReference type="Proteomes" id="UP001623232"/>
    </source>
</evidence>
<dbReference type="Gene3D" id="3.40.190.10">
    <property type="entry name" value="Periplasmic binding protein-like II"/>
    <property type="match status" value="2"/>
</dbReference>
<dbReference type="EMBL" id="CP123584">
    <property type="protein sequence ID" value="WZK88953.1"/>
    <property type="molecule type" value="Genomic_DNA"/>
</dbReference>
<evidence type="ECO:0000256" key="3">
    <source>
        <dbReference type="ARBA" id="ARBA00023125"/>
    </source>
</evidence>
<dbReference type="InterPro" id="IPR037402">
    <property type="entry name" value="YidZ_PBP2"/>
</dbReference>
<dbReference type="InterPro" id="IPR000847">
    <property type="entry name" value="LysR_HTH_N"/>
</dbReference>
<dbReference type="InterPro" id="IPR005119">
    <property type="entry name" value="LysR_subst-bd"/>
</dbReference>
<dbReference type="InterPro" id="IPR050389">
    <property type="entry name" value="LysR-type_TF"/>
</dbReference>
<dbReference type="Pfam" id="PF03466">
    <property type="entry name" value="LysR_substrate"/>
    <property type="match status" value="1"/>
</dbReference>
<protein>
    <submittedName>
        <fullName evidence="6">LysR family transcriptional regulator</fullName>
    </submittedName>
</protein>
<evidence type="ECO:0000256" key="1">
    <source>
        <dbReference type="ARBA" id="ARBA00009437"/>
    </source>
</evidence>
<reference evidence="6 7" key="1">
    <citation type="submission" date="2023-04" db="EMBL/GenBank/DDBJ databases">
        <title>Complete genome sequence of Alisedimentitalea scapharcae.</title>
        <authorList>
            <person name="Rong J.-C."/>
            <person name="Yi M.-L."/>
            <person name="Zhao Q."/>
        </authorList>
    </citation>
    <scope>NUCLEOTIDE SEQUENCE [LARGE SCALE GENOMIC DNA]</scope>
    <source>
        <strain evidence="6 7">KCTC 42119</strain>
    </source>
</reference>
<dbReference type="Pfam" id="PF00126">
    <property type="entry name" value="HTH_1"/>
    <property type="match status" value="1"/>
</dbReference>
<evidence type="ECO:0000259" key="5">
    <source>
        <dbReference type="PROSITE" id="PS50931"/>
    </source>
</evidence>